<dbReference type="Proteomes" id="UP000293764">
    <property type="component" value="Unassembled WGS sequence"/>
</dbReference>
<keyword evidence="2" id="KW-1185">Reference proteome</keyword>
<sequence>MRLVAPVFQLYRTLDEDLVWWRMISPNGRGIARTVTPHPSPDAARQSIAQVVGSIDVLSASLRVTEAYRWRWVLALDGVPAVQGVSDQDRRVRCVHAWRNFVLLAPLAEVDPTTYAFRRGARAVDRAASMSGQT</sequence>
<dbReference type="OrthoDB" id="4824605at2"/>
<organism evidence="1 2">
    <name type="scientific">Pengzhenrongella frigida</name>
    <dbReference type="NCBI Taxonomy" id="1259133"/>
    <lineage>
        <taxon>Bacteria</taxon>
        <taxon>Bacillati</taxon>
        <taxon>Actinomycetota</taxon>
        <taxon>Actinomycetes</taxon>
        <taxon>Micrococcales</taxon>
        <taxon>Pengzhenrongella</taxon>
    </lineage>
</organism>
<dbReference type="RefSeq" id="WP_130103690.1">
    <property type="nucleotide sequence ID" value="NZ_SDWW01000045.1"/>
</dbReference>
<evidence type="ECO:0008006" key="3">
    <source>
        <dbReference type="Google" id="ProtNLM"/>
    </source>
</evidence>
<comment type="caution">
    <text evidence="1">The sequence shown here is derived from an EMBL/GenBank/DDBJ whole genome shotgun (WGS) entry which is preliminary data.</text>
</comment>
<accession>A0A4Q5N1U2</accession>
<dbReference type="AlphaFoldDB" id="A0A4Q5N1U2"/>
<name>A0A4Q5N1U2_9MICO</name>
<gene>
    <name evidence="1" type="ORF">EUA98_15995</name>
</gene>
<dbReference type="EMBL" id="SDWW01000045">
    <property type="protein sequence ID" value="RYV49991.1"/>
    <property type="molecule type" value="Genomic_DNA"/>
</dbReference>
<evidence type="ECO:0000313" key="1">
    <source>
        <dbReference type="EMBL" id="RYV49991.1"/>
    </source>
</evidence>
<protein>
    <recommendedName>
        <fullName evidence="3">DUF1508 domain-containing protein</fullName>
    </recommendedName>
</protein>
<evidence type="ECO:0000313" key="2">
    <source>
        <dbReference type="Proteomes" id="UP000293764"/>
    </source>
</evidence>
<proteinExistence type="predicted"/>
<reference evidence="1 2" key="1">
    <citation type="submission" date="2019-01" db="EMBL/GenBank/DDBJ databases">
        <title>Novel species of Cellulomonas.</title>
        <authorList>
            <person name="Liu Q."/>
            <person name="Xin Y.-H."/>
        </authorList>
    </citation>
    <scope>NUCLEOTIDE SEQUENCE [LARGE SCALE GENOMIC DNA]</scope>
    <source>
        <strain evidence="1 2">HLT2-17</strain>
    </source>
</reference>